<reference evidence="2" key="1">
    <citation type="submission" date="2021-01" db="EMBL/GenBank/DDBJ databases">
        <authorList>
            <person name="Corre E."/>
            <person name="Pelletier E."/>
            <person name="Niang G."/>
            <person name="Scheremetjew M."/>
            <person name="Finn R."/>
            <person name="Kale V."/>
            <person name="Holt S."/>
            <person name="Cochrane G."/>
            <person name="Meng A."/>
            <person name="Brown T."/>
            <person name="Cohen L."/>
        </authorList>
    </citation>
    <scope>NUCLEOTIDE SEQUENCE</scope>
    <source>
        <strain evidence="2">CCMP1661</strain>
    </source>
</reference>
<feature type="transmembrane region" description="Helical" evidence="1">
    <location>
        <begin position="147"/>
        <end position="165"/>
    </location>
</feature>
<feature type="transmembrane region" description="Helical" evidence="1">
    <location>
        <begin position="12"/>
        <end position="36"/>
    </location>
</feature>
<evidence type="ECO:0000256" key="1">
    <source>
        <dbReference type="SAM" id="Phobius"/>
    </source>
</evidence>
<feature type="transmembrane region" description="Helical" evidence="1">
    <location>
        <begin position="48"/>
        <end position="71"/>
    </location>
</feature>
<keyword evidence="1" id="KW-0472">Membrane</keyword>
<keyword evidence="1" id="KW-1133">Transmembrane helix</keyword>
<keyword evidence="1" id="KW-0812">Transmembrane</keyword>
<protein>
    <submittedName>
        <fullName evidence="2">Uncharacterized protein</fullName>
    </submittedName>
</protein>
<sequence>MAEVETNPFLMVFWNVILLDFPYAWEIGLFAYCLFVGIKMHHHLKGELWLHSLVLYIFEAYGAHTLIPLVLGEPPEYFENDFVGFVGIASWFLTQHSPFNIVPKFFSFAPCEYAMSMMALIFLGNVLCQTVDVCNHHFEASPYYPTPMVAPIVLGVMSVTVDQFFPLDKGLEPISKCVPWNIQIGTFCAVFYQLAIWDDGPIGEAFELYVVGPTLNKETATWIVTVLFTITGLYEFKSGDKFKNPFAPVVNSVKASSLNEGLGVVMRVGFAITALTAFAYQQLPNEELQSGQTMASGDWLTTCTVLPALRPCNAHVLSLNSTGYLNVFQASTPPKKDKGAKKAIWSSDKSASTASKAPGTGPYTVELSGPRLTVKDDGIVIWENIAQKMASQYHYENYTMIVGQGGIGVFGKRFSHEILLWAALAEK</sequence>
<name>A0A7S2UUA1_9STRA</name>
<gene>
    <name evidence="2" type="ORF">FJAP1339_LOCUS500</name>
</gene>
<evidence type="ECO:0000313" key="2">
    <source>
        <dbReference type="EMBL" id="CAD9857982.1"/>
    </source>
</evidence>
<accession>A0A7S2UUA1</accession>
<dbReference type="EMBL" id="HBHR01001362">
    <property type="protein sequence ID" value="CAD9857982.1"/>
    <property type="molecule type" value="Transcribed_RNA"/>
</dbReference>
<feature type="transmembrane region" description="Helical" evidence="1">
    <location>
        <begin position="105"/>
        <end position="127"/>
    </location>
</feature>
<dbReference type="AlphaFoldDB" id="A0A7S2UUA1"/>
<proteinExistence type="predicted"/>
<organism evidence="2">
    <name type="scientific">Fibrocapsa japonica</name>
    <dbReference type="NCBI Taxonomy" id="94617"/>
    <lineage>
        <taxon>Eukaryota</taxon>
        <taxon>Sar</taxon>
        <taxon>Stramenopiles</taxon>
        <taxon>Ochrophyta</taxon>
        <taxon>Raphidophyceae</taxon>
        <taxon>Chattonellales</taxon>
        <taxon>Chattonellaceae</taxon>
        <taxon>Fibrocapsa</taxon>
    </lineage>
</organism>